<sequence>MVQPKPDYSTLEVDVRDHTLPEAIIKPAYGDALPEAINTTGKEVTAPAAVPQKSATICGLRRKTFWILLGVILLIFIGVAVGVGAGVGVSRSNDSGSSSSAATTYQQGIALNSRLASNNYTDSDGVEHSQVYYQDNSLAIWVADYNNATGDWALSEVMAKNNQSDMTPRHGTPIACGNWWHDDDDGSSDFRVLWADQNNSIRAVYVLDEAYSTSGWSVLQQFDNFLSIDTNSSLVEYLAGCNQTIGCNSADFIGFESSGSSGVKLQWFTNGGSNGQLTASGGGVSPDAGTAMAVAPIPKIAKRNDSYPRVAMYLVEDDNLVELYGGTSLNWENNDLTVDGSKIPVDSGAQLAATSQYRLDDFNVQILMTKIAGGVKMAYMNGASWSWTNSVDGMEDVMPLSPIAANQLGRVYAWENGTDTDNEPQLVEWLRITGATPKFQRIGVVNTTGSAS</sequence>
<reference evidence="2 3" key="1">
    <citation type="submission" date="2024-02" db="EMBL/GenBank/DDBJ databases">
        <title>De novo assembly and annotation of 12 fungi associated with fruit tree decline syndrome in Ontario, Canada.</title>
        <authorList>
            <person name="Sulman M."/>
            <person name="Ellouze W."/>
            <person name="Ilyukhin E."/>
        </authorList>
    </citation>
    <scope>NUCLEOTIDE SEQUENCE [LARGE SCALE GENOMIC DNA]</scope>
    <source>
        <strain evidence="2 3">M1-105</strain>
    </source>
</reference>
<protein>
    <recommendedName>
        <fullName evidence="4">Fucose-specific lectin</fullName>
    </recommendedName>
</protein>
<keyword evidence="1" id="KW-1133">Transmembrane helix</keyword>
<proteinExistence type="predicted"/>
<evidence type="ECO:0008006" key="4">
    <source>
        <dbReference type="Google" id="ProtNLM"/>
    </source>
</evidence>
<accession>A0ABR3SV35</accession>
<keyword evidence="3" id="KW-1185">Reference proteome</keyword>
<evidence type="ECO:0000313" key="3">
    <source>
        <dbReference type="Proteomes" id="UP001521116"/>
    </source>
</evidence>
<keyword evidence="1" id="KW-0472">Membrane</keyword>
<feature type="transmembrane region" description="Helical" evidence="1">
    <location>
        <begin position="65"/>
        <end position="89"/>
    </location>
</feature>
<evidence type="ECO:0000256" key="1">
    <source>
        <dbReference type="SAM" id="Phobius"/>
    </source>
</evidence>
<keyword evidence="1" id="KW-0812">Transmembrane</keyword>
<dbReference type="Proteomes" id="UP001521116">
    <property type="component" value="Unassembled WGS sequence"/>
</dbReference>
<name>A0ABR3SV35_9PEZI</name>
<gene>
    <name evidence="2" type="ORF">SLS56_005226</name>
</gene>
<comment type="caution">
    <text evidence="2">The sequence shown here is derived from an EMBL/GenBank/DDBJ whole genome shotgun (WGS) entry which is preliminary data.</text>
</comment>
<organism evidence="2 3">
    <name type="scientific">Neofusicoccum ribis</name>
    <dbReference type="NCBI Taxonomy" id="45134"/>
    <lineage>
        <taxon>Eukaryota</taxon>
        <taxon>Fungi</taxon>
        <taxon>Dikarya</taxon>
        <taxon>Ascomycota</taxon>
        <taxon>Pezizomycotina</taxon>
        <taxon>Dothideomycetes</taxon>
        <taxon>Dothideomycetes incertae sedis</taxon>
        <taxon>Botryosphaeriales</taxon>
        <taxon>Botryosphaeriaceae</taxon>
        <taxon>Neofusicoccum</taxon>
    </lineage>
</organism>
<dbReference type="SUPFAM" id="SSF89372">
    <property type="entry name" value="Fucose-specific lectin"/>
    <property type="match status" value="1"/>
</dbReference>
<dbReference type="Gene3D" id="2.120.10.70">
    <property type="entry name" value="Fucose-specific lectin"/>
    <property type="match status" value="1"/>
</dbReference>
<evidence type="ECO:0000313" key="2">
    <source>
        <dbReference type="EMBL" id="KAL1629830.1"/>
    </source>
</evidence>
<dbReference type="EMBL" id="JAJVDC020000051">
    <property type="protein sequence ID" value="KAL1629830.1"/>
    <property type="molecule type" value="Genomic_DNA"/>
</dbReference>